<proteinExistence type="predicted"/>
<evidence type="ECO:0000313" key="2">
    <source>
        <dbReference type="Proteomes" id="UP000265798"/>
    </source>
</evidence>
<evidence type="ECO:0000313" key="1">
    <source>
        <dbReference type="EMBL" id="RHX87383.1"/>
    </source>
</evidence>
<name>A0A396YZT9_9LEPT</name>
<dbReference type="AlphaFoldDB" id="A0A396YZT9"/>
<sequence length="60" mass="7412">MFLSWKNIKLSFRLYKRVRLFKCVKIDSDSYPILSTRETIQKIKTNRNLIGRFRFHFRNS</sequence>
<protein>
    <submittedName>
        <fullName evidence="1">Uncharacterized protein</fullName>
    </submittedName>
</protein>
<accession>A0A396YZT9</accession>
<gene>
    <name evidence="1" type="ORF">DLM75_17990</name>
</gene>
<dbReference type="EMBL" id="QHCT01000005">
    <property type="protein sequence ID" value="RHX87383.1"/>
    <property type="molecule type" value="Genomic_DNA"/>
</dbReference>
<comment type="caution">
    <text evidence="1">The sequence shown here is derived from an EMBL/GenBank/DDBJ whole genome shotgun (WGS) entry which is preliminary data.</text>
</comment>
<reference evidence="2" key="1">
    <citation type="submission" date="2018-05" db="EMBL/GenBank/DDBJ databases">
        <title>Leptospira yasudae sp. nov. and Leptospira stimsonii sp. nov., two pathogenic species of the genus Leptospira isolated from environmental sources.</title>
        <authorList>
            <person name="Casanovas-Massana A."/>
            <person name="Hamond C."/>
            <person name="Santos L.A."/>
            <person name="Hacker K.P."/>
            <person name="Balassiano I."/>
            <person name="Medeiros M.A."/>
            <person name="Reis M.G."/>
            <person name="Ko A.I."/>
            <person name="Wunder E.A."/>
        </authorList>
    </citation>
    <scope>NUCLEOTIDE SEQUENCE [LARGE SCALE GENOMIC DNA]</scope>
    <source>
        <strain evidence="2">Yale</strain>
    </source>
</reference>
<organism evidence="1 2">
    <name type="scientific">Leptospira stimsonii</name>
    <dbReference type="NCBI Taxonomy" id="2202203"/>
    <lineage>
        <taxon>Bacteria</taxon>
        <taxon>Pseudomonadati</taxon>
        <taxon>Spirochaetota</taxon>
        <taxon>Spirochaetia</taxon>
        <taxon>Leptospirales</taxon>
        <taxon>Leptospiraceae</taxon>
        <taxon>Leptospira</taxon>
    </lineage>
</organism>
<dbReference type="Proteomes" id="UP000265798">
    <property type="component" value="Unassembled WGS sequence"/>
</dbReference>